<dbReference type="AlphaFoldDB" id="A0A7T0KEZ6"/>
<name>A0A7T0KEZ6_9CORY</name>
<dbReference type="PANTHER" id="PTHR23534">
    <property type="entry name" value="MFS PERMEASE"/>
    <property type="match status" value="1"/>
</dbReference>
<feature type="transmembrane region" description="Helical" evidence="5">
    <location>
        <begin position="52"/>
        <end position="73"/>
    </location>
</feature>
<evidence type="ECO:0000313" key="7">
    <source>
        <dbReference type="EMBL" id="QPK79304.1"/>
    </source>
</evidence>
<feature type="transmembrane region" description="Helical" evidence="5">
    <location>
        <begin position="290"/>
        <end position="308"/>
    </location>
</feature>
<comment type="subcellular location">
    <subcellularLocation>
        <location evidence="1">Cell membrane</location>
        <topology evidence="1">Multi-pass membrane protein</topology>
    </subcellularLocation>
</comment>
<dbReference type="SUPFAM" id="SSF103473">
    <property type="entry name" value="MFS general substrate transporter"/>
    <property type="match status" value="1"/>
</dbReference>
<organism evidence="7 8">
    <name type="scientific">Corynebacterium lizhenjunii</name>
    <dbReference type="NCBI Taxonomy" id="2709394"/>
    <lineage>
        <taxon>Bacteria</taxon>
        <taxon>Bacillati</taxon>
        <taxon>Actinomycetota</taxon>
        <taxon>Actinomycetes</taxon>
        <taxon>Mycobacteriales</taxon>
        <taxon>Corynebacteriaceae</taxon>
        <taxon>Corynebacterium</taxon>
    </lineage>
</organism>
<evidence type="ECO:0000256" key="3">
    <source>
        <dbReference type="ARBA" id="ARBA00022989"/>
    </source>
</evidence>
<dbReference type="KEGG" id="cliz:G7Y31_00820"/>
<sequence length="412" mass="42737">MVEERVGPVRYVVGRIWPIVITQACVATGVGLNLTVASLATVQVTGDERFGGLAQTCTIIGAMVLTIVATQIAARWGRIISLRFTIIFAIAGSVVCALAVGLGNRGEILLFLGLFLLGGGTVSALSARFAAVDKLGSGNDSTAAAAIAVVLMGSAIGSAVGPNLYGLFAEWDPQWLTPMQMAFAGSAVLFMLALAPLVAERRRSYMPVGYRGRSSLKKVRVQWNRNVITVFLVAAFNHSAMIALMTMAPLHTDHLFGPAGSGLVMTAHLLGMYAFGIWVSKALSKIGPQATLLLGAVILVGSAAALIVLHHLLIFFILGLFGVGLAWSIGMITTSSLVSRVSDVDQRVALQGGLDFAINVAAGISSLSAGLIVAAVGYPVLAAIVLVTACSLILLFALVPGPPGVASDGWEK</sequence>
<feature type="transmembrane region" description="Helical" evidence="5">
    <location>
        <begin position="12"/>
        <end position="32"/>
    </location>
</feature>
<dbReference type="InterPro" id="IPR020846">
    <property type="entry name" value="MFS_dom"/>
</dbReference>
<gene>
    <name evidence="7" type="ORF">G7Y31_00820</name>
</gene>
<keyword evidence="4 5" id="KW-0472">Membrane</keyword>
<evidence type="ECO:0000256" key="4">
    <source>
        <dbReference type="ARBA" id="ARBA00023136"/>
    </source>
</evidence>
<feature type="transmembrane region" description="Helical" evidence="5">
    <location>
        <begin position="181"/>
        <end position="199"/>
    </location>
</feature>
<evidence type="ECO:0000259" key="6">
    <source>
        <dbReference type="PROSITE" id="PS50850"/>
    </source>
</evidence>
<reference evidence="7 8" key="1">
    <citation type="submission" date="2020-11" db="EMBL/GenBank/DDBJ databases">
        <title>Corynebacterium sp. ZJ-599.</title>
        <authorList>
            <person name="Zhou J."/>
        </authorList>
    </citation>
    <scope>NUCLEOTIDE SEQUENCE [LARGE SCALE GENOMIC DNA]</scope>
    <source>
        <strain evidence="7 8">ZJ-599</strain>
    </source>
</reference>
<feature type="transmembrane region" description="Helical" evidence="5">
    <location>
        <begin position="227"/>
        <end position="250"/>
    </location>
</feature>
<dbReference type="Pfam" id="PF07690">
    <property type="entry name" value="MFS_1"/>
    <property type="match status" value="1"/>
</dbReference>
<feature type="transmembrane region" description="Helical" evidence="5">
    <location>
        <begin position="256"/>
        <end position="278"/>
    </location>
</feature>
<feature type="transmembrane region" description="Helical" evidence="5">
    <location>
        <begin position="354"/>
        <end position="374"/>
    </location>
</feature>
<dbReference type="GO" id="GO:0005886">
    <property type="term" value="C:plasma membrane"/>
    <property type="evidence" value="ECO:0007669"/>
    <property type="project" value="UniProtKB-SubCell"/>
</dbReference>
<feature type="domain" description="Major facilitator superfamily (MFS) profile" evidence="6">
    <location>
        <begin position="188"/>
        <end position="412"/>
    </location>
</feature>
<keyword evidence="2 5" id="KW-0812">Transmembrane</keyword>
<dbReference type="Gene3D" id="1.20.1250.20">
    <property type="entry name" value="MFS general substrate transporter like domains"/>
    <property type="match status" value="2"/>
</dbReference>
<evidence type="ECO:0000256" key="5">
    <source>
        <dbReference type="SAM" id="Phobius"/>
    </source>
</evidence>
<evidence type="ECO:0000256" key="2">
    <source>
        <dbReference type="ARBA" id="ARBA00022692"/>
    </source>
</evidence>
<feature type="transmembrane region" description="Helical" evidence="5">
    <location>
        <begin position="143"/>
        <end position="161"/>
    </location>
</feature>
<keyword evidence="8" id="KW-1185">Reference proteome</keyword>
<dbReference type="PROSITE" id="PS50850">
    <property type="entry name" value="MFS"/>
    <property type="match status" value="1"/>
</dbReference>
<protein>
    <submittedName>
        <fullName evidence="7">MFS transporter</fullName>
    </submittedName>
</protein>
<dbReference type="GO" id="GO:0022857">
    <property type="term" value="F:transmembrane transporter activity"/>
    <property type="evidence" value="ECO:0007669"/>
    <property type="project" value="InterPro"/>
</dbReference>
<dbReference type="InterPro" id="IPR036259">
    <property type="entry name" value="MFS_trans_sf"/>
</dbReference>
<accession>A0A7T0KEZ6</accession>
<dbReference type="EMBL" id="CP064954">
    <property type="protein sequence ID" value="QPK79304.1"/>
    <property type="molecule type" value="Genomic_DNA"/>
</dbReference>
<keyword evidence="3 5" id="KW-1133">Transmembrane helix</keyword>
<feature type="transmembrane region" description="Helical" evidence="5">
    <location>
        <begin position="314"/>
        <end position="333"/>
    </location>
</feature>
<evidence type="ECO:0000256" key="1">
    <source>
        <dbReference type="ARBA" id="ARBA00004651"/>
    </source>
</evidence>
<evidence type="ECO:0000313" key="8">
    <source>
        <dbReference type="Proteomes" id="UP000594681"/>
    </source>
</evidence>
<dbReference type="PANTHER" id="PTHR23534:SF1">
    <property type="entry name" value="MAJOR FACILITATOR SUPERFAMILY PROTEIN"/>
    <property type="match status" value="1"/>
</dbReference>
<feature type="transmembrane region" description="Helical" evidence="5">
    <location>
        <begin position="380"/>
        <end position="399"/>
    </location>
</feature>
<feature type="transmembrane region" description="Helical" evidence="5">
    <location>
        <begin position="80"/>
        <end position="102"/>
    </location>
</feature>
<feature type="transmembrane region" description="Helical" evidence="5">
    <location>
        <begin position="108"/>
        <end position="131"/>
    </location>
</feature>
<dbReference type="InterPro" id="IPR011701">
    <property type="entry name" value="MFS"/>
</dbReference>
<proteinExistence type="predicted"/>
<dbReference type="Proteomes" id="UP000594681">
    <property type="component" value="Chromosome"/>
</dbReference>